<evidence type="ECO:0000259" key="6">
    <source>
        <dbReference type="Pfam" id="PF00881"/>
    </source>
</evidence>
<evidence type="ECO:0000256" key="3">
    <source>
        <dbReference type="ARBA" id="ARBA00022643"/>
    </source>
</evidence>
<keyword evidence="2 5" id="KW-0285">Flavoprotein</keyword>
<evidence type="ECO:0000313" key="7">
    <source>
        <dbReference type="EMBL" id="HJE38907.1"/>
    </source>
</evidence>
<dbReference type="InterPro" id="IPR000415">
    <property type="entry name" value="Nitroreductase-like"/>
</dbReference>
<keyword evidence="4 5" id="KW-0560">Oxidoreductase</keyword>
<dbReference type="GO" id="GO:0016491">
    <property type="term" value="F:oxidoreductase activity"/>
    <property type="evidence" value="ECO:0007669"/>
    <property type="project" value="UniProtKB-UniRule"/>
</dbReference>
<dbReference type="Gene3D" id="3.40.109.10">
    <property type="entry name" value="NADH Oxidase"/>
    <property type="match status" value="1"/>
</dbReference>
<evidence type="ECO:0000256" key="2">
    <source>
        <dbReference type="ARBA" id="ARBA00022630"/>
    </source>
</evidence>
<keyword evidence="5" id="KW-0521">NADP</keyword>
<gene>
    <name evidence="7" type="ORF">K8V47_04005</name>
</gene>
<keyword evidence="3 5" id="KW-0288">FMN</keyword>
<evidence type="ECO:0000256" key="5">
    <source>
        <dbReference type="PIRNR" id="PIRNR005426"/>
    </source>
</evidence>
<evidence type="ECO:0000256" key="4">
    <source>
        <dbReference type="ARBA" id="ARBA00023002"/>
    </source>
</evidence>
<organism evidence="7 8">
    <name type="scientific">Candidatus Amulumruptor caecigallinarius</name>
    <dbReference type="NCBI Taxonomy" id="2109911"/>
    <lineage>
        <taxon>Bacteria</taxon>
        <taxon>Pseudomonadati</taxon>
        <taxon>Bacteroidota</taxon>
        <taxon>Bacteroidia</taxon>
        <taxon>Bacteroidales</taxon>
        <taxon>Muribaculaceae</taxon>
        <taxon>Candidatus Amulumruptor</taxon>
    </lineage>
</organism>
<evidence type="ECO:0000313" key="8">
    <source>
        <dbReference type="Proteomes" id="UP000711407"/>
    </source>
</evidence>
<sequence length="250" mass="27909">MNTLAETLINRRSIRRYEREAIADEDIDLIHEAIRNTPTSYNGQQFSVIDITDQDIKLQLEALTGQKQIKTCSHFMMFCADYHKIAVLAERKGLQMPDFQTTADGVLVGVIDASLAMMSAVAAATSLGLGTCCIGYARTAAPAAIARLLNLPKGVFAVCGLALGVPREMPDLKPKQPRQLVIHTNAYQADDERLLPLLEAYDDEISTYNTTREGTKTDNDWCDHILSYYREAMNYRMLDALRSQGYDVTH</sequence>
<dbReference type="EMBL" id="DYXT01000023">
    <property type="protein sequence ID" value="HJE38907.1"/>
    <property type="molecule type" value="Genomic_DNA"/>
</dbReference>
<reference evidence="7" key="1">
    <citation type="journal article" date="2021" name="PeerJ">
        <title>Extensive microbial diversity within the chicken gut microbiome revealed by metagenomics and culture.</title>
        <authorList>
            <person name="Gilroy R."/>
            <person name="Ravi A."/>
            <person name="Getino M."/>
            <person name="Pursley I."/>
            <person name="Horton D.L."/>
            <person name="Alikhan N.F."/>
            <person name="Baker D."/>
            <person name="Gharbi K."/>
            <person name="Hall N."/>
            <person name="Watson M."/>
            <person name="Adriaenssens E.M."/>
            <person name="Foster-Nyarko E."/>
            <person name="Jarju S."/>
            <person name="Secka A."/>
            <person name="Antonio M."/>
            <person name="Oren A."/>
            <person name="Chaudhuri R.R."/>
            <person name="La Ragione R."/>
            <person name="Hildebrand F."/>
            <person name="Pallen M.J."/>
        </authorList>
    </citation>
    <scope>NUCLEOTIDE SEQUENCE</scope>
    <source>
        <strain evidence="7">4100</strain>
    </source>
</reference>
<dbReference type="InterPro" id="IPR016446">
    <property type="entry name" value="Flavin_OxRdtase_Frp"/>
</dbReference>
<dbReference type="PANTHER" id="PTHR43425">
    <property type="entry name" value="OXYGEN-INSENSITIVE NADPH NITROREDUCTASE"/>
    <property type="match status" value="1"/>
</dbReference>
<name>A0A921JI01_9BACT</name>
<dbReference type="AlphaFoldDB" id="A0A921JI01"/>
<comment type="caution">
    <text evidence="7">The sequence shown here is derived from an EMBL/GenBank/DDBJ whole genome shotgun (WGS) entry which is preliminary data.</text>
</comment>
<proteinExistence type="inferred from homology"/>
<dbReference type="InterPro" id="IPR029479">
    <property type="entry name" value="Nitroreductase"/>
</dbReference>
<evidence type="ECO:0000256" key="1">
    <source>
        <dbReference type="ARBA" id="ARBA00008366"/>
    </source>
</evidence>
<comment type="similarity">
    <text evidence="1 5">Belongs to the flavin oxidoreductase frp family.</text>
</comment>
<protein>
    <submittedName>
        <fullName evidence="7">Nitroreductase family protein</fullName>
    </submittedName>
</protein>
<reference evidence="7" key="2">
    <citation type="submission" date="2021-09" db="EMBL/GenBank/DDBJ databases">
        <authorList>
            <person name="Gilroy R."/>
        </authorList>
    </citation>
    <scope>NUCLEOTIDE SEQUENCE</scope>
    <source>
        <strain evidence="7">4100</strain>
    </source>
</reference>
<dbReference type="PANTHER" id="PTHR43425:SF2">
    <property type="entry name" value="OXYGEN-INSENSITIVE NADPH NITROREDUCTASE"/>
    <property type="match status" value="1"/>
</dbReference>
<feature type="domain" description="Nitroreductase" evidence="6">
    <location>
        <begin position="10"/>
        <end position="164"/>
    </location>
</feature>
<dbReference type="SUPFAM" id="SSF55469">
    <property type="entry name" value="FMN-dependent nitroreductase-like"/>
    <property type="match status" value="1"/>
</dbReference>
<accession>A0A921JI01</accession>
<dbReference type="Pfam" id="PF00881">
    <property type="entry name" value="Nitroreductase"/>
    <property type="match status" value="1"/>
</dbReference>
<dbReference type="PIRSF" id="PIRSF005426">
    <property type="entry name" value="Frp"/>
    <property type="match status" value="1"/>
</dbReference>
<dbReference type="Proteomes" id="UP000711407">
    <property type="component" value="Unassembled WGS sequence"/>
</dbReference>